<organism evidence="2 3">
    <name type="scientific">Araneus ventricosus</name>
    <name type="common">Orbweaver spider</name>
    <name type="synonym">Epeira ventricosa</name>
    <dbReference type="NCBI Taxonomy" id="182803"/>
    <lineage>
        <taxon>Eukaryota</taxon>
        <taxon>Metazoa</taxon>
        <taxon>Ecdysozoa</taxon>
        <taxon>Arthropoda</taxon>
        <taxon>Chelicerata</taxon>
        <taxon>Arachnida</taxon>
        <taxon>Araneae</taxon>
        <taxon>Araneomorphae</taxon>
        <taxon>Entelegynae</taxon>
        <taxon>Araneoidea</taxon>
        <taxon>Araneidae</taxon>
        <taxon>Araneus</taxon>
    </lineage>
</organism>
<sequence>MEGQGILQVTVPADRYLDREGTHSSLSIMFSFMGKHQGGRSSEIPSLYKCPGIINYGGLVPFCGAGAIHFRGVYPALCCRESTLFLERLMDGKSDSHLYLSISCSPSIQIVRVLCFIAATNVRREVLPRALRVRPLR</sequence>
<evidence type="ECO:0000313" key="3">
    <source>
        <dbReference type="Proteomes" id="UP000499080"/>
    </source>
</evidence>
<name>A0A4Y2GWG9_ARAVE</name>
<protein>
    <submittedName>
        <fullName evidence="2">Uncharacterized protein</fullName>
    </submittedName>
</protein>
<evidence type="ECO:0000313" key="1">
    <source>
        <dbReference type="EMBL" id="GBM55889.1"/>
    </source>
</evidence>
<proteinExistence type="predicted"/>
<accession>A0A4Y2GWG9</accession>
<dbReference type="AlphaFoldDB" id="A0A4Y2GWG9"/>
<gene>
    <name evidence="1" type="ORF">AVEN_162590_1</name>
    <name evidence="2" type="ORF">AVEN_271012_1</name>
</gene>
<dbReference type="Proteomes" id="UP000499080">
    <property type="component" value="Unassembled WGS sequence"/>
</dbReference>
<comment type="caution">
    <text evidence="2">The sequence shown here is derived from an EMBL/GenBank/DDBJ whole genome shotgun (WGS) entry which is preliminary data.</text>
</comment>
<reference evidence="2 3" key="1">
    <citation type="journal article" date="2019" name="Sci. Rep.">
        <title>Orb-weaving spider Araneus ventricosus genome elucidates the spidroin gene catalogue.</title>
        <authorList>
            <person name="Kono N."/>
            <person name="Nakamura H."/>
            <person name="Ohtoshi R."/>
            <person name="Moran D.A.P."/>
            <person name="Shinohara A."/>
            <person name="Yoshida Y."/>
            <person name="Fujiwara M."/>
            <person name="Mori M."/>
            <person name="Tomita M."/>
            <person name="Arakawa K."/>
        </authorList>
    </citation>
    <scope>NUCLEOTIDE SEQUENCE [LARGE SCALE GENOMIC DNA]</scope>
</reference>
<keyword evidence="3" id="KW-1185">Reference proteome</keyword>
<evidence type="ECO:0000313" key="2">
    <source>
        <dbReference type="EMBL" id="GBM57175.1"/>
    </source>
</evidence>
<dbReference type="EMBL" id="BGPR01179242">
    <property type="protein sequence ID" value="GBM57175.1"/>
    <property type="molecule type" value="Genomic_DNA"/>
</dbReference>
<dbReference type="EMBL" id="BGPR01178827">
    <property type="protein sequence ID" value="GBM55889.1"/>
    <property type="molecule type" value="Genomic_DNA"/>
</dbReference>